<dbReference type="Proteomes" id="UP000273326">
    <property type="component" value="Chromosome"/>
</dbReference>
<feature type="transmembrane region" description="Helical" evidence="1">
    <location>
        <begin position="16"/>
        <end position="34"/>
    </location>
</feature>
<evidence type="ECO:0000256" key="1">
    <source>
        <dbReference type="SAM" id="Phobius"/>
    </source>
</evidence>
<evidence type="ECO:0000313" key="3">
    <source>
        <dbReference type="Proteomes" id="UP000273326"/>
    </source>
</evidence>
<name>A0A3S9HAY8_9LACT</name>
<dbReference type="EMBL" id="CP034465">
    <property type="protein sequence ID" value="AZP04333.1"/>
    <property type="molecule type" value="Genomic_DNA"/>
</dbReference>
<dbReference type="RefSeq" id="WP_126109643.1">
    <property type="nucleotide sequence ID" value="NZ_CP034465.1"/>
</dbReference>
<sequence>MKNNPRNDYVPNQGCGIFFLMVLSVFLLLSIPVLKFNYELFFEKHVLLTSDSPHDNYHIEISRKGESVRFLIEEDTTSSALSSSINTELLMPVTSENLEIEWINDELAYITATGRNEIKSYFCFNADAEKEKIKEIVNDSTWNEYRALPAINAPNLYSSR</sequence>
<accession>A0A3S9HAY8</accession>
<evidence type="ECO:0000313" key="2">
    <source>
        <dbReference type="EMBL" id="AZP04333.1"/>
    </source>
</evidence>
<keyword evidence="1" id="KW-1133">Transmembrane helix</keyword>
<keyword evidence="1" id="KW-0472">Membrane</keyword>
<keyword evidence="1" id="KW-0812">Transmembrane</keyword>
<dbReference type="KEGG" id="jeh:EJN90_06575"/>
<reference evidence="3" key="1">
    <citation type="submission" date="2018-12" db="EMBL/GenBank/DDBJ databases">
        <title>Complete genome sequencing of Jeotgalibaca sp. H21T32.</title>
        <authorList>
            <person name="Bae J.-W."/>
            <person name="Lee S.-Y."/>
        </authorList>
    </citation>
    <scope>NUCLEOTIDE SEQUENCE [LARGE SCALE GENOMIC DNA]</scope>
    <source>
        <strain evidence="3">H21T32</strain>
    </source>
</reference>
<keyword evidence="3" id="KW-1185">Reference proteome</keyword>
<protein>
    <submittedName>
        <fullName evidence="2">Uncharacterized protein</fullName>
    </submittedName>
</protein>
<gene>
    <name evidence="2" type="ORF">EJN90_06575</name>
</gene>
<dbReference type="AlphaFoldDB" id="A0A3S9HAY8"/>
<proteinExistence type="predicted"/>
<dbReference type="OrthoDB" id="2169201at2"/>
<organism evidence="2 3">
    <name type="scientific">Jeotgalibaca ciconiae</name>
    <dbReference type="NCBI Taxonomy" id="2496265"/>
    <lineage>
        <taxon>Bacteria</taxon>
        <taxon>Bacillati</taxon>
        <taxon>Bacillota</taxon>
        <taxon>Bacilli</taxon>
        <taxon>Lactobacillales</taxon>
        <taxon>Carnobacteriaceae</taxon>
        <taxon>Jeotgalibaca</taxon>
    </lineage>
</organism>